<feature type="chain" id="PRO_5043408606" evidence="1">
    <location>
        <begin position="21"/>
        <end position="198"/>
    </location>
</feature>
<evidence type="ECO:0000313" key="2">
    <source>
        <dbReference type="EMBL" id="MBW4865325.1"/>
    </source>
</evidence>
<proteinExistence type="predicted"/>
<organism evidence="2 3">
    <name type="scientific">Segatella salivae</name>
    <dbReference type="NCBI Taxonomy" id="228604"/>
    <lineage>
        <taxon>Bacteria</taxon>
        <taxon>Pseudomonadati</taxon>
        <taxon>Bacteroidota</taxon>
        <taxon>Bacteroidia</taxon>
        <taxon>Bacteroidales</taxon>
        <taxon>Prevotellaceae</taxon>
        <taxon>Segatella</taxon>
    </lineage>
</organism>
<keyword evidence="1" id="KW-0732">Signal</keyword>
<dbReference type="PROSITE" id="PS51257">
    <property type="entry name" value="PROKAR_LIPOPROTEIN"/>
    <property type="match status" value="1"/>
</dbReference>
<accession>A0AAW4NPD3</accession>
<dbReference type="RefSeq" id="WP_219427590.1">
    <property type="nucleotide sequence ID" value="NZ_JAHXRD010000007.1"/>
</dbReference>
<dbReference type="AlphaFoldDB" id="A0AAW4NPD3"/>
<gene>
    <name evidence="2" type="ORF">KZY68_04705</name>
</gene>
<protein>
    <submittedName>
        <fullName evidence="2">Glycine/betaine ABC transporter substrate-binding protein</fullName>
    </submittedName>
</protein>
<dbReference type="EMBL" id="JAHXRF010000006">
    <property type="protein sequence ID" value="MBW4865325.1"/>
    <property type="molecule type" value="Genomic_DNA"/>
</dbReference>
<reference evidence="2" key="1">
    <citation type="submission" date="2021-07" db="EMBL/GenBank/DDBJ databases">
        <title>Genomic diversity and antimicrobial resistance of Prevotella spp. isolated from chronic lung disease airways.</title>
        <authorList>
            <person name="Webb K.A."/>
            <person name="Olagoke O.S."/>
            <person name="Baird T."/>
            <person name="Neill J."/>
            <person name="Pham A."/>
            <person name="Wells T.J."/>
            <person name="Ramsay K.A."/>
            <person name="Bell S.C."/>
            <person name="Sarovich D.S."/>
            <person name="Price E.P."/>
        </authorList>
    </citation>
    <scope>NUCLEOTIDE SEQUENCE</scope>
    <source>
        <strain evidence="2">SCHI0047.S.3</strain>
    </source>
</reference>
<evidence type="ECO:0000256" key="1">
    <source>
        <dbReference type="SAM" id="SignalP"/>
    </source>
</evidence>
<evidence type="ECO:0000313" key="3">
    <source>
        <dbReference type="Proteomes" id="UP001196873"/>
    </source>
</evidence>
<dbReference type="Proteomes" id="UP001196873">
    <property type="component" value="Unassembled WGS sequence"/>
</dbReference>
<feature type="signal peptide" evidence="1">
    <location>
        <begin position="1"/>
        <end position="20"/>
    </location>
</feature>
<name>A0AAW4NPD3_9BACT</name>
<comment type="caution">
    <text evidence="2">The sequence shown here is derived from an EMBL/GenBank/DDBJ whole genome shotgun (WGS) entry which is preliminary data.</text>
</comment>
<sequence length="198" mass="22908">MKKIVWLIIFVAILSLSAMTSCKSNNNNNQTALDTVWNESIQDEFFGVHFGATKKELVNKFAQHGIICNYNLSTITSLSMVSNQGKYFSFGDINWNGVNVYFIKNKFNSIQFYCSYKNKQKALHFYENLKSMLSQKYKFTEMPPSQDSTVYERAIALGKNQNRMGLFCTHYESVDNEMWYGVFLEYQTLAPIDISSDF</sequence>